<keyword evidence="2" id="KW-0325">Glycoprotein</keyword>
<dbReference type="NCBIfam" id="TIGR04183">
    <property type="entry name" value="Por_Secre_tail"/>
    <property type="match status" value="1"/>
</dbReference>
<comment type="caution">
    <text evidence="6">The sequence shown here is derived from an EMBL/GenBank/DDBJ whole genome shotgun (WGS) entry which is preliminary data.</text>
</comment>
<dbReference type="Pfam" id="PF18962">
    <property type="entry name" value="Por_Secre_tail"/>
    <property type="match status" value="1"/>
</dbReference>
<name>A0A365NZ23_9FLAO</name>
<dbReference type="InterPro" id="IPR026444">
    <property type="entry name" value="Secre_tail"/>
</dbReference>
<dbReference type="Proteomes" id="UP000253319">
    <property type="component" value="Unassembled WGS sequence"/>
</dbReference>
<proteinExistence type="predicted"/>
<dbReference type="OrthoDB" id="9757947at2"/>
<evidence type="ECO:0000313" key="6">
    <source>
        <dbReference type="EMBL" id="RBA27498.1"/>
    </source>
</evidence>
<feature type="chain" id="PRO_5017026233" description="Glycosyl hydrolase" evidence="3">
    <location>
        <begin position="18"/>
        <end position="1121"/>
    </location>
</feature>
<dbReference type="InterPro" id="IPR046450">
    <property type="entry name" value="PA_dom_sf"/>
</dbReference>
<dbReference type="SUPFAM" id="SSF52025">
    <property type="entry name" value="PA domain"/>
    <property type="match status" value="1"/>
</dbReference>
<dbReference type="PANTHER" id="PTHR22702">
    <property type="entry name" value="PROTEASE-ASSOCIATED DOMAIN-CONTAINING PROTEIN"/>
    <property type="match status" value="1"/>
</dbReference>
<dbReference type="RefSeq" id="WP_113989875.1">
    <property type="nucleotide sequence ID" value="NZ_QLST01000018.1"/>
</dbReference>
<keyword evidence="7" id="KW-1185">Reference proteome</keyword>
<reference evidence="6 7" key="1">
    <citation type="submission" date="2018-06" db="EMBL/GenBank/DDBJ databases">
        <title>Flavobacterium tibetense sp. nov., isolated from a wetland YonghuCo on Tibetan Plateau.</title>
        <authorList>
            <person name="Xing P."/>
            <person name="Phurbu D."/>
            <person name="Lu H."/>
        </authorList>
    </citation>
    <scope>NUCLEOTIDE SEQUENCE [LARGE SCALE GENOMIC DNA]</scope>
    <source>
        <strain evidence="6 7">YH5</strain>
    </source>
</reference>
<keyword evidence="1 3" id="KW-0732">Signal</keyword>
<dbReference type="Pfam" id="PF02225">
    <property type="entry name" value="PA"/>
    <property type="match status" value="1"/>
</dbReference>
<evidence type="ECO:0000256" key="1">
    <source>
        <dbReference type="ARBA" id="ARBA00022729"/>
    </source>
</evidence>
<evidence type="ECO:0000259" key="5">
    <source>
        <dbReference type="Pfam" id="PF18962"/>
    </source>
</evidence>
<dbReference type="EMBL" id="QLST01000018">
    <property type="protein sequence ID" value="RBA27498.1"/>
    <property type="molecule type" value="Genomic_DNA"/>
</dbReference>
<dbReference type="PANTHER" id="PTHR22702:SF1">
    <property type="entry name" value="PROTEASE-ASSOCIATED DOMAIN-CONTAINING PROTEIN 1"/>
    <property type="match status" value="1"/>
</dbReference>
<accession>A0A365NZ23</accession>
<feature type="domain" description="PA" evidence="4">
    <location>
        <begin position="325"/>
        <end position="408"/>
    </location>
</feature>
<evidence type="ECO:0000313" key="7">
    <source>
        <dbReference type="Proteomes" id="UP000253319"/>
    </source>
</evidence>
<gene>
    <name evidence="6" type="ORF">DPN68_11935</name>
</gene>
<protein>
    <recommendedName>
        <fullName evidence="8">Glycosyl hydrolase</fullName>
    </recommendedName>
</protein>
<dbReference type="AlphaFoldDB" id="A0A365NZ23"/>
<sequence>MKKQLFLLNLLVFLVFGCNNPKSETSVEKNSSTLDSQVNTNENLVEKQETSTVLSTVNTAKTKTSSSYISQTYNDCEELSETEVLRKKHQQFLQNSPFKNTLNLTKSERKALGIPPKKYYELEWELTMNPETGRPNPENLHRLRNQLLEERLQAISEGRTPGDASNNNWVERGPNNVGGRVRAVMFDPNDATYRTVYAGGVSGGLWKNTDITANTAWTRVNIPDNLAVSTITYDPNNTNVFYLGTGESYVGGDVNGDGVWKSVDGGNTWTKIFGGISGATTFESAAAVRVNTPAGIANDYACYPTTAFGLPLSSNITSDIVLVNDGSGATSTLGCNGLTNAAQVSGKIALIRRGNCTFAQKVKNAQNAGAIAVIMMNNIDGTPVPMGGTDETITIPSVMISKADGDILQAALGSGNVNVTLIAPEPGQFTGNLVPGIQYVNDIKIRNNGGVSEIYLAAGDSFYSAANAVTYMSGPDYGLYKSVDGGANWQKLNLPETANGNPLCPNDIEVGVDNTIWLSTIKSTVYNDGGGKVLSSTDGVNFFERFEVLDGDRTQIAVSSSAAGKVYVLAEVPTGVEMYSTSNSFVSSGPMALPNDADTGIPANDFCRGQAFFDLMLEVDPNNDNILYAGGIDLFRSTNGGGTWTQISKWSNNNFLSGLSCSLVHADQHGMAFRPGNSNQAIFGNDGGVYYTGSLSTAATSNVIFARNNNLNITQFYSLGVAPTSAVSGLPGNNYFAAGSQDNGTQYFGNVVEGVNSSVQSQGGDGAYTMFDQGADRYYISNYVYNQQIIYRPMAGGTTRTINAEGTANGAFIAPMGLDSSLDILYADYSLGTATPPNRIRRYTNLKSGTVGKTLLTNDLLTSPPTAFTVSPYTTTSTTLLVGTRLGRLLRLTNANTTPVWADISGPSFVGSISDVEYGRNNNEIFVTFHNYNVVSIWYTNDGGLTWQNKEGNFPDIPVKAILQNPLNTEEVIIGTELGVWFTNNFSSPTPTWNQSYNGMSNVKVTDLDLRNDNTVFAATYGRGIFSGVFTSTTLSNNDNEFAKATKMYPNPSNGIVNLSIPNYTGNIKIEFYDINGKVVYSDNFDYLFEKAIDLNSLQSGIYIARIEGDGFNYSEKIIKK</sequence>
<dbReference type="InterPro" id="IPR015943">
    <property type="entry name" value="WD40/YVTN_repeat-like_dom_sf"/>
</dbReference>
<organism evidence="6 7">
    <name type="scientific">Flavobacterium tibetense</name>
    <dbReference type="NCBI Taxonomy" id="2233533"/>
    <lineage>
        <taxon>Bacteria</taxon>
        <taxon>Pseudomonadati</taxon>
        <taxon>Bacteroidota</taxon>
        <taxon>Flavobacteriia</taxon>
        <taxon>Flavobacteriales</taxon>
        <taxon>Flavobacteriaceae</taxon>
        <taxon>Flavobacterium</taxon>
    </lineage>
</organism>
<dbReference type="InterPro" id="IPR036278">
    <property type="entry name" value="Sialidase_sf"/>
</dbReference>
<evidence type="ECO:0008006" key="8">
    <source>
        <dbReference type="Google" id="ProtNLM"/>
    </source>
</evidence>
<dbReference type="SUPFAM" id="SSF50939">
    <property type="entry name" value="Sialidases"/>
    <property type="match status" value="1"/>
</dbReference>
<feature type="signal peptide" evidence="3">
    <location>
        <begin position="1"/>
        <end position="17"/>
    </location>
</feature>
<dbReference type="SUPFAM" id="SSF110296">
    <property type="entry name" value="Oligoxyloglucan reducing end-specific cellobiohydrolase"/>
    <property type="match status" value="1"/>
</dbReference>
<dbReference type="CDD" id="cd04818">
    <property type="entry name" value="PA_subtilisin_1"/>
    <property type="match status" value="1"/>
</dbReference>
<evidence type="ECO:0000256" key="2">
    <source>
        <dbReference type="ARBA" id="ARBA00023180"/>
    </source>
</evidence>
<evidence type="ECO:0000259" key="4">
    <source>
        <dbReference type="Pfam" id="PF02225"/>
    </source>
</evidence>
<dbReference type="InterPro" id="IPR003137">
    <property type="entry name" value="PA_domain"/>
</dbReference>
<feature type="domain" description="Secretion system C-terminal sorting" evidence="5">
    <location>
        <begin position="1048"/>
        <end position="1119"/>
    </location>
</feature>
<evidence type="ECO:0000256" key="3">
    <source>
        <dbReference type="SAM" id="SignalP"/>
    </source>
</evidence>
<dbReference type="PROSITE" id="PS51257">
    <property type="entry name" value="PROKAR_LIPOPROTEIN"/>
    <property type="match status" value="1"/>
</dbReference>
<dbReference type="Gene3D" id="2.130.10.10">
    <property type="entry name" value="YVTN repeat-like/Quinoprotein amine dehydrogenase"/>
    <property type="match status" value="3"/>
</dbReference>
<dbReference type="Gene3D" id="3.50.30.30">
    <property type="match status" value="1"/>
</dbReference>